<dbReference type="STRING" id="123320.SAMN06309945_0192"/>
<keyword evidence="2" id="KW-1185">Reference proteome</keyword>
<reference evidence="1 2" key="1">
    <citation type="submission" date="2017-02" db="EMBL/GenBank/DDBJ databases">
        <authorList>
            <person name="Peterson S.W."/>
        </authorList>
    </citation>
    <scope>NUCLEOTIDE SEQUENCE [LARGE SCALE GENOMIC DNA]</scope>
    <source>
        <strain evidence="1 2">VKM Ac-2059</strain>
    </source>
</reference>
<protein>
    <submittedName>
        <fullName evidence="1">Uncharacterized protein</fullName>
    </submittedName>
</protein>
<name>A0A1T5IBA7_9MICO</name>
<dbReference type="EMBL" id="FUZP01000001">
    <property type="protein sequence ID" value="SKC36427.1"/>
    <property type="molecule type" value="Genomic_DNA"/>
</dbReference>
<dbReference type="Proteomes" id="UP000190857">
    <property type="component" value="Unassembled WGS sequence"/>
</dbReference>
<dbReference type="AlphaFoldDB" id="A0A1T5IBA7"/>
<gene>
    <name evidence="1" type="ORF">SAMN06309945_0192</name>
</gene>
<evidence type="ECO:0000313" key="2">
    <source>
        <dbReference type="Proteomes" id="UP000190857"/>
    </source>
</evidence>
<accession>A0A1T5IBA7</accession>
<sequence>MECSQIAAVAADIGDPKAGTSMKQMTVDVTPKATKDWNLDHNLCIAFAWPNKVER</sequence>
<organism evidence="1 2">
    <name type="scientific">Okibacterium fritillariae</name>
    <dbReference type="NCBI Taxonomy" id="123320"/>
    <lineage>
        <taxon>Bacteria</taxon>
        <taxon>Bacillati</taxon>
        <taxon>Actinomycetota</taxon>
        <taxon>Actinomycetes</taxon>
        <taxon>Micrococcales</taxon>
        <taxon>Microbacteriaceae</taxon>
        <taxon>Okibacterium</taxon>
    </lineage>
</organism>
<evidence type="ECO:0000313" key="1">
    <source>
        <dbReference type="EMBL" id="SKC36427.1"/>
    </source>
</evidence>
<proteinExistence type="predicted"/>